<protein>
    <recommendedName>
        <fullName evidence="2">Transposase Tc1-like domain-containing protein</fullName>
    </recommendedName>
</protein>
<accession>A0A4Y2HNW7</accession>
<dbReference type="Pfam" id="PF01498">
    <property type="entry name" value="HTH_Tnp_Tc3_2"/>
    <property type="match status" value="1"/>
</dbReference>
<dbReference type="GO" id="GO:0003677">
    <property type="term" value="F:DNA binding"/>
    <property type="evidence" value="ECO:0007669"/>
    <property type="project" value="InterPro"/>
</dbReference>
<name>A0A4Y2HNW7_ARAVE</name>
<proteinExistence type="predicted"/>
<feature type="domain" description="Transposase Tc1-like" evidence="2">
    <location>
        <begin position="60"/>
        <end position="125"/>
    </location>
</feature>
<comment type="caution">
    <text evidence="3">The sequence shown here is derived from an EMBL/GenBank/DDBJ whole genome shotgun (WGS) entry which is preliminary data.</text>
</comment>
<dbReference type="Gene3D" id="3.30.420.10">
    <property type="entry name" value="Ribonuclease H-like superfamily/Ribonuclease H"/>
    <property type="match status" value="1"/>
</dbReference>
<comment type="subcellular location">
    <subcellularLocation>
        <location evidence="1">Nucleus</location>
    </subcellularLocation>
</comment>
<reference evidence="3 4" key="1">
    <citation type="journal article" date="2019" name="Sci. Rep.">
        <title>Orb-weaving spider Araneus ventricosus genome elucidates the spidroin gene catalogue.</title>
        <authorList>
            <person name="Kono N."/>
            <person name="Nakamura H."/>
            <person name="Ohtoshi R."/>
            <person name="Moran D.A.P."/>
            <person name="Shinohara A."/>
            <person name="Yoshida Y."/>
            <person name="Fujiwara M."/>
            <person name="Mori M."/>
            <person name="Tomita M."/>
            <person name="Arakawa K."/>
        </authorList>
    </citation>
    <scope>NUCLEOTIDE SEQUENCE [LARGE SCALE GENOMIC DNA]</scope>
</reference>
<evidence type="ECO:0000313" key="3">
    <source>
        <dbReference type="EMBL" id="GBM66789.1"/>
    </source>
</evidence>
<dbReference type="GO" id="GO:0005634">
    <property type="term" value="C:nucleus"/>
    <property type="evidence" value="ECO:0007669"/>
    <property type="project" value="UniProtKB-SubCell"/>
</dbReference>
<dbReference type="InterPro" id="IPR009057">
    <property type="entry name" value="Homeodomain-like_sf"/>
</dbReference>
<dbReference type="OrthoDB" id="6417450at2759"/>
<organism evidence="3 4">
    <name type="scientific">Araneus ventricosus</name>
    <name type="common">Orbweaver spider</name>
    <name type="synonym">Epeira ventricosa</name>
    <dbReference type="NCBI Taxonomy" id="182803"/>
    <lineage>
        <taxon>Eukaryota</taxon>
        <taxon>Metazoa</taxon>
        <taxon>Ecdysozoa</taxon>
        <taxon>Arthropoda</taxon>
        <taxon>Chelicerata</taxon>
        <taxon>Arachnida</taxon>
        <taxon>Araneae</taxon>
        <taxon>Araneomorphae</taxon>
        <taxon>Entelegynae</taxon>
        <taxon>Araneoidea</taxon>
        <taxon>Araneidae</taxon>
        <taxon>Araneus</taxon>
    </lineage>
</organism>
<dbReference type="InterPro" id="IPR036397">
    <property type="entry name" value="RNaseH_sf"/>
</dbReference>
<evidence type="ECO:0000259" key="2">
    <source>
        <dbReference type="Pfam" id="PF01498"/>
    </source>
</evidence>
<gene>
    <name evidence="3" type="ORF">AVEN_275553_1</name>
</gene>
<dbReference type="InterPro" id="IPR002492">
    <property type="entry name" value="Transposase_Tc1-like"/>
</dbReference>
<evidence type="ECO:0000313" key="4">
    <source>
        <dbReference type="Proteomes" id="UP000499080"/>
    </source>
</evidence>
<dbReference type="AlphaFoldDB" id="A0A4Y2HNW7"/>
<dbReference type="SUPFAM" id="SSF46689">
    <property type="entry name" value="Homeodomain-like"/>
    <property type="match status" value="1"/>
</dbReference>
<dbReference type="Proteomes" id="UP000499080">
    <property type="component" value="Unassembled WGS sequence"/>
</dbReference>
<dbReference type="EMBL" id="BGPR01259373">
    <property type="protein sequence ID" value="GBM66789.1"/>
    <property type="molecule type" value="Genomic_DNA"/>
</dbReference>
<feature type="non-terminal residue" evidence="3">
    <location>
        <position position="215"/>
    </location>
</feature>
<dbReference type="GO" id="GO:0006313">
    <property type="term" value="P:DNA transposition"/>
    <property type="evidence" value="ECO:0007669"/>
    <property type="project" value="InterPro"/>
</dbReference>
<sequence>MDLRYVICYLYEEEHLSERAIARQLGLSPSTIHYWIIRQGEKATTKSGRPRATDASTDQALYEASVKDPFLTAMDMLRNMNPSCSVHTIRNRLKEKGLKCRTPARKPFLTQYHRQGRYTFAQSHLYWSVEKWHRVIFSDEKIFRSSSRGALRVYRPVKGNSRYDDRCLVHSSNPCDTSVSRFTICVWLAFGNGGKIRDLHRIEQRTLNSQYYTTR</sequence>
<dbReference type="GO" id="GO:0015074">
    <property type="term" value="P:DNA integration"/>
    <property type="evidence" value="ECO:0007669"/>
    <property type="project" value="InterPro"/>
</dbReference>
<keyword evidence="4" id="KW-1185">Reference proteome</keyword>
<evidence type="ECO:0000256" key="1">
    <source>
        <dbReference type="ARBA" id="ARBA00004123"/>
    </source>
</evidence>